<gene>
    <name evidence="15" type="ordered locus">Fluta_3209</name>
</gene>
<dbReference type="Pfam" id="PF07715">
    <property type="entry name" value="Plug"/>
    <property type="match status" value="1"/>
</dbReference>
<keyword evidence="9 10" id="KW-0998">Cell outer membrane</keyword>
<dbReference type="SUPFAM" id="SSF56935">
    <property type="entry name" value="Porins"/>
    <property type="match status" value="1"/>
</dbReference>
<keyword evidence="3 10" id="KW-1134">Transmembrane beta strand</keyword>
<evidence type="ECO:0000256" key="5">
    <source>
        <dbReference type="ARBA" id="ARBA00022729"/>
    </source>
</evidence>
<evidence type="ECO:0000256" key="7">
    <source>
        <dbReference type="ARBA" id="ARBA00023136"/>
    </source>
</evidence>
<evidence type="ECO:0000259" key="14">
    <source>
        <dbReference type="Pfam" id="PF07715"/>
    </source>
</evidence>
<evidence type="ECO:0000256" key="4">
    <source>
        <dbReference type="ARBA" id="ARBA00022692"/>
    </source>
</evidence>
<keyword evidence="5 12" id="KW-0732">Signal</keyword>
<protein>
    <submittedName>
        <fullName evidence="15">TonB-dependent receptor</fullName>
    </submittedName>
</protein>
<evidence type="ECO:0000256" key="8">
    <source>
        <dbReference type="ARBA" id="ARBA00023170"/>
    </source>
</evidence>
<dbReference type="EMBL" id="CP002542">
    <property type="protein sequence ID" value="AEA45182.1"/>
    <property type="molecule type" value="Genomic_DNA"/>
</dbReference>
<sequence length="805" mass="90151" precursor="true">MLKTNVLLAIIACISSFTHAQKLQIVDDYTKQPIANAVVVQNQKTYTSNAIGLMDLTGITVPSEILLEHPNYTSKTIQISNNELTVISLLEKTIDLDEVTVSSSRFLEKKSDVPKRIETIRSSEIQRMNQSSTADLLASNGAVFIQKSQLGGGSPVIRGFETNKILLVVDGIPLNNAIYRGGHLQNVLTIDPAALESVEIVYGPGSVVYGSDALGGVMHFHTMKPQFSETDSILIKTNSFARYFSAANGFSGHASLNLGWKRWSSFTSFTYSHFGDLTQGKVRKSKYPDFGERTFYVDRINDVDSMVNNSNKNKQVGSAYSQYDIIQKIAFKQNDHIVHTLNMQLSNSSDIDRYDRLTQTKNGLPRFSEWYYGPQFRALIAYDLSINQKSKIYDQVKVNASQQWIEESRHDRAYKSDFLNHRTEKVLVSTLLVDLEKRLGKHEIRYGIFAKYDQVQSTANKQNILVDTSGSLDTRYPDGGSSMSTGAIYVTDVIEISDKFILSGGIRANYVHLKAKFNDRTFYPFPYSEAKQNNSALNGNLGVILQPIKSIRISLNGSTGFRAPNIDDLAKVFESVVETNNTSGKLVVPNTNLKPETVYSGELGISYRYKDNIQVSALGYYSRIENVIAILPSTLNGSDTAFYNNNYVDVYSAKNANYGIVYGAEGSIKAQFLKHWVVTSSINYTQGRVYVEGDEKPLDHIPPVYGKTSLQFTWKKLQTEFFTQYSGWKKLADYSDSGEDNLAYATADGMPNWITYNLRIGYQFNSKLSAQVACENILDQNYRTFASNISAPGRNFIVTLRLNTF</sequence>
<dbReference type="InterPro" id="IPR012910">
    <property type="entry name" value="Plug_dom"/>
</dbReference>
<dbReference type="Proteomes" id="UP000007463">
    <property type="component" value="Chromosome"/>
</dbReference>
<dbReference type="InterPro" id="IPR037066">
    <property type="entry name" value="Plug_dom_sf"/>
</dbReference>
<keyword evidence="7 10" id="KW-0472">Membrane</keyword>
<evidence type="ECO:0000256" key="1">
    <source>
        <dbReference type="ARBA" id="ARBA00004571"/>
    </source>
</evidence>
<keyword evidence="8 15" id="KW-0675">Receptor</keyword>
<feature type="chain" id="PRO_5003283460" evidence="12">
    <location>
        <begin position="21"/>
        <end position="805"/>
    </location>
</feature>
<evidence type="ECO:0000256" key="10">
    <source>
        <dbReference type="PROSITE-ProRule" id="PRU01360"/>
    </source>
</evidence>
<dbReference type="PANTHER" id="PTHR30069:SF29">
    <property type="entry name" value="HEMOGLOBIN AND HEMOGLOBIN-HAPTOGLOBIN-BINDING PROTEIN 1-RELATED"/>
    <property type="match status" value="1"/>
</dbReference>
<dbReference type="KEGG" id="fte:Fluta_3209"/>
<comment type="similarity">
    <text evidence="10 11">Belongs to the TonB-dependent receptor family.</text>
</comment>
<reference evidence="16" key="2">
    <citation type="submission" date="2011-02" db="EMBL/GenBank/DDBJ databases">
        <title>The complete genome of Fluviicola taffensis DSM 16823.</title>
        <authorList>
            <consortium name="US DOE Joint Genome Institute (JGI-PGF)"/>
            <person name="Lucas S."/>
            <person name="Copeland A."/>
            <person name="Lapidus A."/>
            <person name="Bruce D."/>
            <person name="Goodwin L."/>
            <person name="Pitluck S."/>
            <person name="Kyrpides N."/>
            <person name="Mavromatis K."/>
            <person name="Ivanova N."/>
            <person name="Mikhailova N."/>
            <person name="Pagani I."/>
            <person name="Chertkov O."/>
            <person name="Detter J.C."/>
            <person name="Han C."/>
            <person name="Tapia R."/>
            <person name="Land M."/>
            <person name="Hauser L."/>
            <person name="Markowitz V."/>
            <person name="Cheng J.-F."/>
            <person name="Hugenholtz P."/>
            <person name="Woyke T."/>
            <person name="Wu D."/>
            <person name="Tindall B."/>
            <person name="Pomrenke H.G."/>
            <person name="Brambilla E."/>
            <person name="Klenk H.-P."/>
            <person name="Eisen J.A."/>
        </authorList>
    </citation>
    <scope>NUCLEOTIDE SEQUENCE [LARGE SCALE GENOMIC DNA]</scope>
    <source>
        <strain evidence="16">DSM 16823 / RW262 / RW262</strain>
    </source>
</reference>
<evidence type="ECO:0000256" key="9">
    <source>
        <dbReference type="ARBA" id="ARBA00023237"/>
    </source>
</evidence>
<dbReference type="OrthoDB" id="9764669at2"/>
<feature type="domain" description="TonB-dependent receptor plug" evidence="14">
    <location>
        <begin position="109"/>
        <end position="217"/>
    </location>
</feature>
<dbReference type="AlphaFoldDB" id="F2I9K1"/>
<evidence type="ECO:0000313" key="15">
    <source>
        <dbReference type="EMBL" id="AEA45182.1"/>
    </source>
</evidence>
<dbReference type="GO" id="GO:0015344">
    <property type="term" value="F:siderophore uptake transmembrane transporter activity"/>
    <property type="evidence" value="ECO:0007669"/>
    <property type="project" value="TreeGrafter"/>
</dbReference>
<dbReference type="eggNOG" id="COG4771">
    <property type="taxonomic scope" value="Bacteria"/>
</dbReference>
<proteinExistence type="inferred from homology"/>
<dbReference type="InterPro" id="IPR036942">
    <property type="entry name" value="Beta-barrel_TonB_sf"/>
</dbReference>
<reference evidence="15 16" key="1">
    <citation type="journal article" date="2011" name="Stand. Genomic Sci.">
        <title>Complete genome sequence of the gliding freshwater bacterium Fluviicola taffensis type strain (RW262).</title>
        <authorList>
            <person name="Woyke T."/>
            <person name="Chertkov O."/>
            <person name="Lapidus A."/>
            <person name="Nolan M."/>
            <person name="Lucas S."/>
            <person name="Del Rio T.G."/>
            <person name="Tice H."/>
            <person name="Cheng J.F."/>
            <person name="Tapia R."/>
            <person name="Han C."/>
            <person name="Goodwin L."/>
            <person name="Pitluck S."/>
            <person name="Liolios K."/>
            <person name="Pagani I."/>
            <person name="Ivanova N."/>
            <person name="Huntemann M."/>
            <person name="Mavromatis K."/>
            <person name="Mikhailova N."/>
            <person name="Pati A."/>
            <person name="Chen A."/>
            <person name="Palaniappan K."/>
            <person name="Land M."/>
            <person name="Hauser L."/>
            <person name="Brambilla E.M."/>
            <person name="Rohde M."/>
            <person name="Mwirichia R."/>
            <person name="Sikorski J."/>
            <person name="Tindall B.J."/>
            <person name="Goker M."/>
            <person name="Bristow J."/>
            <person name="Eisen J.A."/>
            <person name="Markowitz V."/>
            <person name="Hugenholtz P."/>
            <person name="Klenk H.P."/>
            <person name="Kyrpides N.C."/>
        </authorList>
    </citation>
    <scope>NUCLEOTIDE SEQUENCE [LARGE SCALE GENOMIC DNA]</scope>
    <source>
        <strain evidence="16">DSM 16823 / RW262 / RW262</strain>
    </source>
</reference>
<accession>F2I9K1</accession>
<organism evidence="15 16">
    <name type="scientific">Fluviicola taffensis (strain DSM 16823 / NCIMB 13979 / RW262)</name>
    <dbReference type="NCBI Taxonomy" id="755732"/>
    <lineage>
        <taxon>Bacteria</taxon>
        <taxon>Pseudomonadati</taxon>
        <taxon>Bacteroidota</taxon>
        <taxon>Flavobacteriia</taxon>
        <taxon>Flavobacteriales</taxon>
        <taxon>Crocinitomicaceae</taxon>
        <taxon>Fluviicola</taxon>
    </lineage>
</organism>
<evidence type="ECO:0000256" key="2">
    <source>
        <dbReference type="ARBA" id="ARBA00022448"/>
    </source>
</evidence>
<evidence type="ECO:0000256" key="6">
    <source>
        <dbReference type="ARBA" id="ARBA00023077"/>
    </source>
</evidence>
<dbReference type="Pfam" id="PF00593">
    <property type="entry name" value="TonB_dep_Rec_b-barrel"/>
    <property type="match status" value="1"/>
</dbReference>
<dbReference type="InterPro" id="IPR039426">
    <property type="entry name" value="TonB-dep_rcpt-like"/>
</dbReference>
<evidence type="ECO:0000256" key="3">
    <source>
        <dbReference type="ARBA" id="ARBA00022452"/>
    </source>
</evidence>
<evidence type="ECO:0000259" key="13">
    <source>
        <dbReference type="Pfam" id="PF00593"/>
    </source>
</evidence>
<name>F2I9K1_FLUTR</name>
<dbReference type="RefSeq" id="WP_013687949.1">
    <property type="nucleotide sequence ID" value="NC_015321.1"/>
</dbReference>
<evidence type="ECO:0000256" key="12">
    <source>
        <dbReference type="SAM" id="SignalP"/>
    </source>
</evidence>
<dbReference type="STRING" id="755732.Fluta_3209"/>
<keyword evidence="4 10" id="KW-0812">Transmembrane</keyword>
<dbReference type="PANTHER" id="PTHR30069">
    <property type="entry name" value="TONB-DEPENDENT OUTER MEMBRANE RECEPTOR"/>
    <property type="match status" value="1"/>
</dbReference>
<evidence type="ECO:0000313" key="16">
    <source>
        <dbReference type="Proteomes" id="UP000007463"/>
    </source>
</evidence>
<keyword evidence="16" id="KW-1185">Reference proteome</keyword>
<dbReference type="InterPro" id="IPR000531">
    <property type="entry name" value="Beta-barrel_TonB"/>
</dbReference>
<keyword evidence="2 10" id="KW-0813">Transport</keyword>
<comment type="subcellular location">
    <subcellularLocation>
        <location evidence="1 10">Cell outer membrane</location>
        <topology evidence="1 10">Multi-pass membrane protein</topology>
    </subcellularLocation>
</comment>
<dbReference type="HOGENOM" id="CLU_008287_18_4_10"/>
<evidence type="ECO:0000256" key="11">
    <source>
        <dbReference type="RuleBase" id="RU003357"/>
    </source>
</evidence>
<dbReference type="Gene3D" id="2.170.130.10">
    <property type="entry name" value="TonB-dependent receptor, plug domain"/>
    <property type="match status" value="1"/>
</dbReference>
<dbReference type="PROSITE" id="PS52016">
    <property type="entry name" value="TONB_DEPENDENT_REC_3"/>
    <property type="match status" value="1"/>
</dbReference>
<keyword evidence="6 11" id="KW-0798">TonB box</keyword>
<dbReference type="GO" id="GO:0009279">
    <property type="term" value="C:cell outer membrane"/>
    <property type="evidence" value="ECO:0007669"/>
    <property type="project" value="UniProtKB-SubCell"/>
</dbReference>
<feature type="domain" description="TonB-dependent receptor-like beta-barrel" evidence="13">
    <location>
        <begin position="308"/>
        <end position="777"/>
    </location>
</feature>
<dbReference type="GO" id="GO:0044718">
    <property type="term" value="P:siderophore transmembrane transport"/>
    <property type="evidence" value="ECO:0007669"/>
    <property type="project" value="TreeGrafter"/>
</dbReference>
<dbReference type="Gene3D" id="2.40.170.20">
    <property type="entry name" value="TonB-dependent receptor, beta-barrel domain"/>
    <property type="match status" value="1"/>
</dbReference>
<feature type="signal peptide" evidence="12">
    <location>
        <begin position="1"/>
        <end position="20"/>
    </location>
</feature>